<proteinExistence type="predicted"/>
<protein>
    <recommendedName>
        <fullName evidence="1">YrdC-like domain-containing protein</fullName>
    </recommendedName>
</protein>
<dbReference type="Pfam" id="PF01300">
    <property type="entry name" value="Sua5_yciO_yrdC"/>
    <property type="match status" value="1"/>
</dbReference>
<accession>A0A381N618</accession>
<dbReference type="EMBL" id="UINC01000099">
    <property type="protein sequence ID" value="SUZ49053.1"/>
    <property type="molecule type" value="Genomic_DNA"/>
</dbReference>
<dbReference type="PROSITE" id="PS51163">
    <property type="entry name" value="YRDC"/>
    <property type="match status" value="1"/>
</dbReference>
<name>A0A381N618_9ZZZZ</name>
<dbReference type="Gene3D" id="3.90.870.10">
    <property type="entry name" value="DHBP synthase"/>
    <property type="match status" value="1"/>
</dbReference>
<organism evidence="2">
    <name type="scientific">marine metagenome</name>
    <dbReference type="NCBI Taxonomy" id="408172"/>
    <lineage>
        <taxon>unclassified sequences</taxon>
        <taxon>metagenomes</taxon>
        <taxon>ecological metagenomes</taxon>
    </lineage>
</organism>
<dbReference type="SUPFAM" id="SSF55821">
    <property type="entry name" value="YrdC/RibB"/>
    <property type="match status" value="1"/>
</dbReference>
<gene>
    <name evidence="2" type="ORF">METZ01_LOCUS1907</name>
</gene>
<evidence type="ECO:0000313" key="2">
    <source>
        <dbReference type="EMBL" id="SUZ49053.1"/>
    </source>
</evidence>
<dbReference type="GO" id="GO:0003725">
    <property type="term" value="F:double-stranded RNA binding"/>
    <property type="evidence" value="ECO:0007669"/>
    <property type="project" value="InterPro"/>
</dbReference>
<dbReference type="InterPro" id="IPR017945">
    <property type="entry name" value="DHBP_synth_RibB-like_a/b_dom"/>
</dbReference>
<reference evidence="2" key="1">
    <citation type="submission" date="2018-05" db="EMBL/GenBank/DDBJ databases">
        <authorList>
            <person name="Lanie J.A."/>
            <person name="Ng W.-L."/>
            <person name="Kazmierczak K.M."/>
            <person name="Andrzejewski T.M."/>
            <person name="Davidsen T.M."/>
            <person name="Wayne K.J."/>
            <person name="Tettelin H."/>
            <person name="Glass J.I."/>
            <person name="Rusch D."/>
            <person name="Podicherti R."/>
            <person name="Tsui H.-C.T."/>
            <person name="Winkler M.E."/>
        </authorList>
    </citation>
    <scope>NUCLEOTIDE SEQUENCE</scope>
</reference>
<feature type="domain" description="YrdC-like" evidence="1">
    <location>
        <begin position="1"/>
        <end position="131"/>
    </location>
</feature>
<sequence>MTIIIHKLEDISSNIVINPILEEQMLKIVHNGDTCIVPFTENFISNLIVDQGKVGFRIPQHAFLNVLLSNYGDPITSTSVNTSGTPPLNDPDLIEKEFGSEIDLLLDAGILQNNNPSKIYVFEDDTISQIR</sequence>
<dbReference type="AlphaFoldDB" id="A0A381N618"/>
<evidence type="ECO:0000259" key="1">
    <source>
        <dbReference type="PROSITE" id="PS51163"/>
    </source>
</evidence>
<dbReference type="InterPro" id="IPR006070">
    <property type="entry name" value="Sua5-like_dom"/>
</dbReference>